<dbReference type="SUPFAM" id="SSF56219">
    <property type="entry name" value="DNase I-like"/>
    <property type="match status" value="1"/>
</dbReference>
<reference evidence="1" key="1">
    <citation type="submission" date="2018-11" db="EMBL/GenBank/DDBJ databases">
        <authorList>
            <person name="Grassa J C."/>
        </authorList>
    </citation>
    <scope>NUCLEOTIDE SEQUENCE [LARGE SCALE GENOMIC DNA]</scope>
</reference>
<dbReference type="EnsemblPlants" id="evm.model.04.587">
    <property type="protein sequence ID" value="cds.evm.model.04.587"/>
    <property type="gene ID" value="evm.TU.04.587"/>
</dbReference>
<dbReference type="AlphaFoldDB" id="A0A803PI15"/>
<dbReference type="Gene3D" id="3.60.10.10">
    <property type="entry name" value="Endonuclease/exonuclease/phosphatase"/>
    <property type="match status" value="1"/>
</dbReference>
<keyword evidence="2" id="KW-1185">Reference proteome</keyword>
<name>A0A803PI15_CANSA</name>
<dbReference type="InterPro" id="IPR036691">
    <property type="entry name" value="Endo/exonu/phosph_ase_sf"/>
</dbReference>
<protein>
    <recommendedName>
        <fullName evidence="3">Reverse transcriptase</fullName>
    </recommendedName>
</protein>
<dbReference type="Proteomes" id="UP000596661">
    <property type="component" value="Chromosome 4"/>
</dbReference>
<evidence type="ECO:0008006" key="3">
    <source>
        <dbReference type="Google" id="ProtNLM"/>
    </source>
</evidence>
<dbReference type="OMA" id="FWKELEV"/>
<evidence type="ECO:0000313" key="2">
    <source>
        <dbReference type="Proteomes" id="UP000596661"/>
    </source>
</evidence>
<proteinExistence type="predicted"/>
<evidence type="ECO:0000313" key="1">
    <source>
        <dbReference type="EnsemblPlants" id="cds.evm.model.04.587"/>
    </source>
</evidence>
<dbReference type="Gramene" id="evm.model.04.587">
    <property type="protein sequence ID" value="cds.evm.model.04.587"/>
    <property type="gene ID" value="evm.TU.04.587"/>
</dbReference>
<accession>A0A803PI15</accession>
<dbReference type="EMBL" id="UZAU01000365">
    <property type="status" value="NOT_ANNOTATED_CDS"/>
    <property type="molecule type" value="Genomic_DNA"/>
</dbReference>
<sequence length="196" mass="22614">MGRVARKLRYNDFGCISSTCLFGGFCFMWKSEVHLQVVKTENSIFEASVWDVQNKKLWWLFGVYAPPNEEGKENFWKELEVRVNNCGLPWLIIGDLNVILNLEEKRGGRWIEESSILTQEIARKIKRRKGKGGLMAIKLDMHKAYGRMEWALLHRVLITNGFDTKSCKLIMSCVTSVFYSVLLNGSLLKKNFLSRG</sequence>
<reference evidence="1" key="2">
    <citation type="submission" date="2021-03" db="UniProtKB">
        <authorList>
            <consortium name="EnsemblPlants"/>
        </authorList>
    </citation>
    <scope>IDENTIFICATION</scope>
</reference>
<organism evidence="1 2">
    <name type="scientific">Cannabis sativa</name>
    <name type="common">Hemp</name>
    <name type="synonym">Marijuana</name>
    <dbReference type="NCBI Taxonomy" id="3483"/>
    <lineage>
        <taxon>Eukaryota</taxon>
        <taxon>Viridiplantae</taxon>
        <taxon>Streptophyta</taxon>
        <taxon>Embryophyta</taxon>
        <taxon>Tracheophyta</taxon>
        <taxon>Spermatophyta</taxon>
        <taxon>Magnoliopsida</taxon>
        <taxon>eudicotyledons</taxon>
        <taxon>Gunneridae</taxon>
        <taxon>Pentapetalae</taxon>
        <taxon>rosids</taxon>
        <taxon>fabids</taxon>
        <taxon>Rosales</taxon>
        <taxon>Cannabaceae</taxon>
        <taxon>Cannabis</taxon>
    </lineage>
</organism>